<feature type="compositionally biased region" description="Basic and acidic residues" evidence="1">
    <location>
        <begin position="148"/>
        <end position="166"/>
    </location>
</feature>
<feature type="region of interest" description="Disordered" evidence="1">
    <location>
        <begin position="123"/>
        <end position="166"/>
    </location>
</feature>
<feature type="non-terminal residue" evidence="2">
    <location>
        <position position="187"/>
    </location>
</feature>
<keyword evidence="3" id="KW-1185">Reference proteome</keyword>
<name>A0AAU9VZ68_9CNID</name>
<dbReference type="AlphaFoldDB" id="A0AAU9VZ68"/>
<organism evidence="2 3">
    <name type="scientific">Pocillopora meandrina</name>
    <dbReference type="NCBI Taxonomy" id="46732"/>
    <lineage>
        <taxon>Eukaryota</taxon>
        <taxon>Metazoa</taxon>
        <taxon>Cnidaria</taxon>
        <taxon>Anthozoa</taxon>
        <taxon>Hexacorallia</taxon>
        <taxon>Scleractinia</taxon>
        <taxon>Astrocoeniina</taxon>
        <taxon>Pocilloporidae</taxon>
        <taxon>Pocillopora</taxon>
    </lineage>
</organism>
<evidence type="ECO:0000313" key="2">
    <source>
        <dbReference type="EMBL" id="CAH3038207.1"/>
    </source>
</evidence>
<feature type="compositionally biased region" description="Basic and acidic residues" evidence="1">
    <location>
        <begin position="124"/>
        <end position="134"/>
    </location>
</feature>
<comment type="caution">
    <text evidence="2">The sequence shown here is derived from an EMBL/GenBank/DDBJ whole genome shotgun (WGS) entry which is preliminary data.</text>
</comment>
<evidence type="ECO:0000256" key="1">
    <source>
        <dbReference type="SAM" id="MobiDB-lite"/>
    </source>
</evidence>
<protein>
    <submittedName>
        <fullName evidence="2">Uncharacterized protein</fullName>
    </submittedName>
</protein>
<dbReference type="Proteomes" id="UP001159428">
    <property type="component" value="Unassembled WGS sequence"/>
</dbReference>
<gene>
    <name evidence="2" type="ORF">PMEA_00021572</name>
</gene>
<reference evidence="2 3" key="1">
    <citation type="submission" date="2022-05" db="EMBL/GenBank/DDBJ databases">
        <authorList>
            <consortium name="Genoscope - CEA"/>
            <person name="William W."/>
        </authorList>
    </citation>
    <scope>NUCLEOTIDE SEQUENCE [LARGE SCALE GENOMIC DNA]</scope>
</reference>
<sequence length="187" mass="21096">MTLSAAITSLTIKGPKLWPFEDYPRGIAGQQWVQHFTTDDHVRTTRAPSTFTVVLRIAGYNLYNQDESSSIICHNLYQTRNSSNEMRIENWKFCSNSSDDCESADRGEFIDVTLVIKSRGKPKFRSEEEKEKLLNKARAGRHGGHGGGEGHNHNGGDGKEKGSQEYHPRCFKRGKYNKCPKEFDIGG</sequence>
<evidence type="ECO:0000313" key="3">
    <source>
        <dbReference type="Proteomes" id="UP001159428"/>
    </source>
</evidence>
<dbReference type="EMBL" id="CALNXJ010000004">
    <property type="protein sequence ID" value="CAH3038207.1"/>
    <property type="molecule type" value="Genomic_DNA"/>
</dbReference>
<accession>A0AAU9VZ68</accession>
<proteinExistence type="predicted"/>